<dbReference type="SUPFAM" id="SSF55920">
    <property type="entry name" value="Creatinase/aminopeptidase"/>
    <property type="match status" value="1"/>
</dbReference>
<comment type="caution">
    <text evidence="6">The sequence shown here is derived from an EMBL/GenBank/DDBJ whole genome shotgun (WGS) entry which is preliminary data.</text>
</comment>
<dbReference type="PROSITE" id="PS00491">
    <property type="entry name" value="PROLINE_PEPTIDASE"/>
    <property type="match status" value="1"/>
</dbReference>
<dbReference type="OrthoDB" id="9806388at2"/>
<evidence type="ECO:0000256" key="3">
    <source>
        <dbReference type="RuleBase" id="RU000590"/>
    </source>
</evidence>
<evidence type="ECO:0000259" key="5">
    <source>
        <dbReference type="Pfam" id="PF01321"/>
    </source>
</evidence>
<evidence type="ECO:0000313" key="6">
    <source>
        <dbReference type="EMBL" id="GCE11726.1"/>
    </source>
</evidence>
<dbReference type="InterPro" id="IPR000587">
    <property type="entry name" value="Creatinase_N"/>
</dbReference>
<comment type="similarity">
    <text evidence="3">Belongs to the peptidase M24B family.</text>
</comment>
<organism evidence="6 7">
    <name type="scientific">Tengunoibacter tsumagoiensis</name>
    <dbReference type="NCBI Taxonomy" id="2014871"/>
    <lineage>
        <taxon>Bacteria</taxon>
        <taxon>Bacillati</taxon>
        <taxon>Chloroflexota</taxon>
        <taxon>Ktedonobacteria</taxon>
        <taxon>Ktedonobacterales</taxon>
        <taxon>Dictyobacteraceae</taxon>
        <taxon>Tengunoibacter</taxon>
    </lineage>
</organism>
<feature type="domain" description="Peptidase M24" evidence="4">
    <location>
        <begin position="143"/>
        <end position="349"/>
    </location>
</feature>
<dbReference type="GO" id="GO:0016787">
    <property type="term" value="F:hydrolase activity"/>
    <property type="evidence" value="ECO:0007669"/>
    <property type="project" value="UniProtKB-KW"/>
</dbReference>
<dbReference type="EMBL" id="BIFR01000001">
    <property type="protein sequence ID" value="GCE11726.1"/>
    <property type="molecule type" value="Genomic_DNA"/>
</dbReference>
<dbReference type="Pfam" id="PF01321">
    <property type="entry name" value="Creatinase_N"/>
    <property type="match status" value="1"/>
</dbReference>
<dbReference type="InterPro" id="IPR036005">
    <property type="entry name" value="Creatinase/aminopeptidase-like"/>
</dbReference>
<dbReference type="RefSeq" id="WP_126579406.1">
    <property type="nucleotide sequence ID" value="NZ_BIFR01000001.1"/>
</dbReference>
<dbReference type="Proteomes" id="UP000287352">
    <property type="component" value="Unassembled WGS sequence"/>
</dbReference>
<dbReference type="PANTHER" id="PTHR46112">
    <property type="entry name" value="AMINOPEPTIDASE"/>
    <property type="match status" value="1"/>
</dbReference>
<dbReference type="SUPFAM" id="SSF53092">
    <property type="entry name" value="Creatinase/prolidase N-terminal domain"/>
    <property type="match status" value="1"/>
</dbReference>
<sequence>MSQESVQAFRSWVAEQGFDAFLVSQPQNATYLSGWANDEEGACLLVIGQEQQIVLTNPLYKEVAEQEAVGWQVIVPPAREYASAIASLAQEHGWQKIGFESHAVRYATYQEYVEAGKDLFTLIPSGDGALEKLRQVKQPHELELLRKAIAITDETFAHLCRWIQPGMTEKEVAWEISRKMSELGAESPSFDSIVASGPNGSKPHAIPSERRIQKGELITIDMGARYHGYCADMTRTICLGEPAEPRMREIYEAALRAMKTCEQNLKPGISGRAADALARNVLAEVGLADYYIHSTGHGVGLEIHETPSLASRAPEEMTLLVGSVVTVEPGVYIPGWTGTRVEDCVLIKEDGVEVLTQSPTELVIQR</sequence>
<dbReference type="Gene3D" id="3.40.350.10">
    <property type="entry name" value="Creatinase/prolidase N-terminal domain"/>
    <property type="match status" value="1"/>
</dbReference>
<proteinExistence type="inferred from homology"/>
<evidence type="ECO:0000313" key="7">
    <source>
        <dbReference type="Proteomes" id="UP000287352"/>
    </source>
</evidence>
<keyword evidence="7" id="KW-1185">Reference proteome</keyword>
<name>A0A401ZXZ3_9CHLR</name>
<dbReference type="PANTHER" id="PTHR46112:SF8">
    <property type="entry name" value="CYTOPLASMIC PEPTIDASE PEPQ-RELATED"/>
    <property type="match status" value="1"/>
</dbReference>
<dbReference type="AlphaFoldDB" id="A0A401ZXZ3"/>
<evidence type="ECO:0000256" key="2">
    <source>
        <dbReference type="ARBA" id="ARBA00022801"/>
    </source>
</evidence>
<gene>
    <name evidence="6" type="ORF">KTT_15850</name>
</gene>
<dbReference type="Gene3D" id="3.90.230.10">
    <property type="entry name" value="Creatinase/methionine aminopeptidase superfamily"/>
    <property type="match status" value="1"/>
</dbReference>
<dbReference type="CDD" id="cd01092">
    <property type="entry name" value="APP-like"/>
    <property type="match status" value="1"/>
</dbReference>
<feature type="domain" description="Creatinase N-terminal" evidence="5">
    <location>
        <begin position="7"/>
        <end position="136"/>
    </location>
</feature>
<keyword evidence="1 3" id="KW-0479">Metal-binding</keyword>
<dbReference type="Pfam" id="PF00557">
    <property type="entry name" value="Peptidase_M24"/>
    <property type="match status" value="1"/>
</dbReference>
<dbReference type="InterPro" id="IPR001131">
    <property type="entry name" value="Peptidase_M24B_aminopep-P_CS"/>
</dbReference>
<reference evidence="7" key="1">
    <citation type="submission" date="2018-12" db="EMBL/GenBank/DDBJ databases">
        <title>Tengunoibacter tsumagoiensis gen. nov., sp. nov., Dictyobacter kobayashii sp. nov., D. alpinus sp. nov., and D. joshuensis sp. nov. and description of Dictyobacteraceae fam. nov. within the order Ktedonobacterales isolated from Tengu-no-mugimeshi.</title>
        <authorList>
            <person name="Wang C.M."/>
            <person name="Zheng Y."/>
            <person name="Sakai Y."/>
            <person name="Toyoda A."/>
            <person name="Minakuchi Y."/>
            <person name="Abe K."/>
            <person name="Yokota A."/>
            <person name="Yabe S."/>
        </authorList>
    </citation>
    <scope>NUCLEOTIDE SEQUENCE [LARGE SCALE GENOMIC DNA]</scope>
    <source>
        <strain evidence="7">Uno3</strain>
    </source>
</reference>
<dbReference type="InterPro" id="IPR050659">
    <property type="entry name" value="Peptidase_M24B"/>
</dbReference>
<protein>
    <submittedName>
        <fullName evidence="6">Xaa-Pro dipeptidase</fullName>
    </submittedName>
</protein>
<accession>A0A401ZXZ3</accession>
<dbReference type="InterPro" id="IPR029149">
    <property type="entry name" value="Creatin/AminoP/Spt16_N"/>
</dbReference>
<evidence type="ECO:0000259" key="4">
    <source>
        <dbReference type="Pfam" id="PF00557"/>
    </source>
</evidence>
<evidence type="ECO:0000256" key="1">
    <source>
        <dbReference type="ARBA" id="ARBA00022723"/>
    </source>
</evidence>
<keyword evidence="2" id="KW-0378">Hydrolase</keyword>
<dbReference type="GO" id="GO:0046872">
    <property type="term" value="F:metal ion binding"/>
    <property type="evidence" value="ECO:0007669"/>
    <property type="project" value="UniProtKB-KW"/>
</dbReference>
<dbReference type="InterPro" id="IPR000994">
    <property type="entry name" value="Pept_M24"/>
</dbReference>